<dbReference type="RefSeq" id="WP_079687884.1">
    <property type="nucleotide sequence ID" value="NZ_FUZU01000002.1"/>
</dbReference>
<reference evidence="1 2" key="1">
    <citation type="submission" date="2017-02" db="EMBL/GenBank/DDBJ databases">
        <authorList>
            <person name="Peterson S.W."/>
        </authorList>
    </citation>
    <scope>NUCLEOTIDE SEQUENCE [LARGE SCALE GENOMIC DNA]</scope>
    <source>
        <strain evidence="1 2">DSM 25262</strain>
    </source>
</reference>
<evidence type="ECO:0000313" key="1">
    <source>
        <dbReference type="EMBL" id="SKC76159.1"/>
    </source>
</evidence>
<dbReference type="Proteomes" id="UP000190961">
    <property type="component" value="Unassembled WGS sequence"/>
</dbReference>
<dbReference type="SUPFAM" id="SSF109854">
    <property type="entry name" value="DinB/YfiT-like putative metalloenzymes"/>
    <property type="match status" value="1"/>
</dbReference>
<dbReference type="InterPro" id="IPR034660">
    <property type="entry name" value="DinB/YfiT-like"/>
</dbReference>
<protein>
    <recommendedName>
        <fullName evidence="3">DinB family protein</fullName>
    </recommendedName>
</protein>
<dbReference type="EMBL" id="FUZU01000002">
    <property type="protein sequence ID" value="SKC76159.1"/>
    <property type="molecule type" value="Genomic_DNA"/>
</dbReference>
<gene>
    <name evidence="1" type="ORF">SAMN05660236_3355</name>
</gene>
<dbReference type="STRING" id="688867.SAMN05660236_3355"/>
<proteinExistence type="predicted"/>
<sequence length="170" mass="19574">MNINTACAHILSQLTDLVSQINERDFVKPSDQLSQSTIGQHLRHTLEFFICFEKGYQQGIVNYDKRAHDKLIENDKFFALATIERIEDFVRSLEEKELRLEVGYDLSQEEFVMIDTTAMRELVYNIEHAVHHMAIIKIGVREVAPYIDLAKDFGVAASTIRYQETSPASH</sequence>
<evidence type="ECO:0000313" key="2">
    <source>
        <dbReference type="Proteomes" id="UP000190961"/>
    </source>
</evidence>
<dbReference type="PANTHER" id="PTHR39473:SF1">
    <property type="entry name" value="DINB-LIKE DOMAIN-CONTAINING PROTEIN"/>
    <property type="match status" value="1"/>
</dbReference>
<name>A0A1T5LKK3_9BACT</name>
<keyword evidence="2" id="KW-1185">Reference proteome</keyword>
<evidence type="ECO:0008006" key="3">
    <source>
        <dbReference type="Google" id="ProtNLM"/>
    </source>
</evidence>
<dbReference type="AlphaFoldDB" id="A0A1T5LKK3"/>
<accession>A0A1T5LKK3</accession>
<dbReference type="PANTHER" id="PTHR39473">
    <property type="match status" value="1"/>
</dbReference>
<organism evidence="1 2">
    <name type="scientific">Ohtaekwangia koreensis</name>
    <dbReference type="NCBI Taxonomy" id="688867"/>
    <lineage>
        <taxon>Bacteria</taxon>
        <taxon>Pseudomonadati</taxon>
        <taxon>Bacteroidota</taxon>
        <taxon>Cytophagia</taxon>
        <taxon>Cytophagales</taxon>
        <taxon>Fulvivirgaceae</taxon>
        <taxon>Ohtaekwangia</taxon>
    </lineage>
</organism>
<dbReference type="OrthoDB" id="1162179at2"/>